<sequence length="167" mass="17912">MEKAQLAFRPTWSWLMDNKIAFVGFGFGAGLAPKAAGTWGSLVGMLLAGLLLGCGLGKLGLFILAVVGFAAGVWICKQTELALGNVHDYGGIVWDEIVAMFLVYALIPQGLFWWVIGFALFRLFDIFKPQPIKWADSKVSGGLGVMLDDVIAAAYTVLVVGVLALIF</sequence>
<keyword evidence="1 2" id="KW-0472">Membrane</keyword>
<keyword evidence="1" id="KW-0443">Lipid metabolism</keyword>
<dbReference type="CDD" id="cd06971">
    <property type="entry name" value="PgpA"/>
    <property type="match status" value="1"/>
</dbReference>
<keyword evidence="1" id="KW-0595">Phospholipid degradation</keyword>
<dbReference type="InterPro" id="IPR036681">
    <property type="entry name" value="PgpA-like_sf"/>
</dbReference>
<feature type="transmembrane region" description="Helical" evidence="2">
    <location>
        <begin position="20"/>
        <end position="52"/>
    </location>
</feature>
<dbReference type="GO" id="GO:0009395">
    <property type="term" value="P:phospholipid catabolic process"/>
    <property type="evidence" value="ECO:0007669"/>
    <property type="project" value="UniProtKB-KW"/>
</dbReference>
<dbReference type="InterPro" id="IPR007686">
    <property type="entry name" value="YutG/PgpA"/>
</dbReference>
<evidence type="ECO:0000256" key="1">
    <source>
        <dbReference type="PIRNR" id="PIRNR006162"/>
    </source>
</evidence>
<keyword evidence="1 4" id="KW-0378">Hydrolase</keyword>
<feature type="domain" description="YutG/PgpA" evidence="3">
    <location>
        <begin position="24"/>
        <end position="162"/>
    </location>
</feature>
<evidence type="ECO:0000313" key="4">
    <source>
        <dbReference type="EMBL" id="SSY71233.1"/>
    </source>
</evidence>
<dbReference type="Pfam" id="PF04608">
    <property type="entry name" value="PgpA"/>
    <property type="match status" value="1"/>
</dbReference>
<dbReference type="EC" id="3.1.3.27" evidence="1"/>
<keyword evidence="2" id="KW-1133">Transmembrane helix</keyword>
<feature type="transmembrane region" description="Helical" evidence="2">
    <location>
        <begin position="97"/>
        <end position="124"/>
    </location>
</feature>
<dbReference type="GO" id="GO:0005886">
    <property type="term" value="C:plasma membrane"/>
    <property type="evidence" value="ECO:0007669"/>
    <property type="project" value="UniProtKB-SubCell"/>
</dbReference>
<dbReference type="PANTHER" id="PTHR36305:SF1">
    <property type="entry name" value="PHOSPHATIDYLGLYCEROPHOSPHATASE A"/>
    <property type="match status" value="1"/>
</dbReference>
<dbReference type="RefSeq" id="WP_034295421.1">
    <property type="nucleotide sequence ID" value="NZ_CP091519.2"/>
</dbReference>
<keyword evidence="1" id="KW-0442">Lipid degradation</keyword>
<keyword evidence="1" id="KW-1003">Cell membrane</keyword>
<comment type="cofactor">
    <cofactor evidence="1">
        <name>Mg(2+)</name>
        <dbReference type="ChEBI" id="CHEBI:18420"/>
    </cofactor>
</comment>
<dbReference type="STRING" id="1120980.GCA_000745955_02436"/>
<dbReference type="Proteomes" id="UP000254209">
    <property type="component" value="Unassembled WGS sequence"/>
</dbReference>
<protein>
    <recommendedName>
        <fullName evidence="1">Phosphatidylglycerophosphatase A</fullName>
        <ecNumber evidence="1">3.1.3.27</ecNumber>
    </recommendedName>
    <alternativeName>
        <fullName evidence="1">Phosphatidylglycerolphosphate phosphatase A</fullName>
    </alternativeName>
</protein>
<proteinExistence type="predicted"/>
<dbReference type="PIRSF" id="PIRSF006162">
    <property type="entry name" value="PgpA"/>
    <property type="match status" value="1"/>
</dbReference>
<keyword evidence="1 2" id="KW-0812">Transmembrane</keyword>
<reference evidence="4 5" key="1">
    <citation type="submission" date="2018-06" db="EMBL/GenBank/DDBJ databases">
        <authorList>
            <consortium name="Pathogen Informatics"/>
            <person name="Doyle S."/>
        </authorList>
    </citation>
    <scope>NUCLEOTIDE SEQUENCE [LARGE SCALE GENOMIC DNA]</scope>
    <source>
        <strain evidence="4 5">NCTC10283</strain>
    </source>
</reference>
<evidence type="ECO:0000259" key="3">
    <source>
        <dbReference type="Pfam" id="PF04608"/>
    </source>
</evidence>
<organism evidence="4 5">
    <name type="scientific">Alysiella crassa</name>
    <dbReference type="NCBI Taxonomy" id="153491"/>
    <lineage>
        <taxon>Bacteria</taxon>
        <taxon>Pseudomonadati</taxon>
        <taxon>Pseudomonadota</taxon>
        <taxon>Betaproteobacteria</taxon>
        <taxon>Neisseriales</taxon>
        <taxon>Neisseriaceae</taxon>
        <taxon>Alysiella</taxon>
    </lineage>
</organism>
<dbReference type="EMBL" id="UFSO01000002">
    <property type="protein sequence ID" value="SSY71233.1"/>
    <property type="molecule type" value="Genomic_DNA"/>
</dbReference>
<comment type="catalytic activity">
    <reaction evidence="1">
        <text>a 1,2-diacyl-sn-glycero-3-phospho-(1'-sn-glycero-3'-phosphate) + H2O = a 1,2-diacyl-sn-glycero-3-phospho-(1'-sn-glycerol) + phosphate</text>
        <dbReference type="Rhea" id="RHEA:33751"/>
        <dbReference type="ChEBI" id="CHEBI:15377"/>
        <dbReference type="ChEBI" id="CHEBI:43474"/>
        <dbReference type="ChEBI" id="CHEBI:60110"/>
        <dbReference type="ChEBI" id="CHEBI:64716"/>
        <dbReference type="EC" id="3.1.3.27"/>
    </reaction>
</comment>
<dbReference type="PANTHER" id="PTHR36305">
    <property type="entry name" value="PHOSPHATIDYLGLYCEROPHOSPHATASE A"/>
    <property type="match status" value="1"/>
</dbReference>
<comment type="pathway">
    <text evidence="1">Phospholipid metabolism; phosphatidylglycerol biosynthesis; phosphatidylglycerol from CDP-diacylglycerol: step 2/2.</text>
</comment>
<dbReference type="OrthoDB" id="9804091at2"/>
<dbReference type="SUPFAM" id="SSF101307">
    <property type="entry name" value="YutG-like"/>
    <property type="match status" value="1"/>
</dbReference>
<evidence type="ECO:0000256" key="2">
    <source>
        <dbReference type="SAM" id="Phobius"/>
    </source>
</evidence>
<dbReference type="UniPathway" id="UPA00084">
    <property type="reaction ID" value="UER00504"/>
</dbReference>
<comment type="function">
    <text evidence="1">Lipid phosphatase which dephosphorylates phosphatidylglycerophosphate (PGP) to phosphatidylglycerol (PG).</text>
</comment>
<dbReference type="InterPro" id="IPR026037">
    <property type="entry name" value="PgpA"/>
</dbReference>
<keyword evidence="1" id="KW-0997">Cell inner membrane</keyword>
<accession>A0A376BNL7</accession>
<feature type="transmembrane region" description="Helical" evidence="2">
    <location>
        <begin position="145"/>
        <end position="166"/>
    </location>
</feature>
<keyword evidence="5" id="KW-1185">Reference proteome</keyword>
<name>A0A376BNL7_9NEIS</name>
<keyword evidence="1" id="KW-0460">Magnesium</keyword>
<comment type="subcellular location">
    <subcellularLocation>
        <location evidence="1">Cell inner membrane</location>
        <topology evidence="1">Multi-pass membrane protein</topology>
    </subcellularLocation>
</comment>
<dbReference type="AlphaFoldDB" id="A0A376BNL7"/>
<dbReference type="GO" id="GO:0006655">
    <property type="term" value="P:phosphatidylglycerol biosynthetic process"/>
    <property type="evidence" value="ECO:0007669"/>
    <property type="project" value="UniProtKB-UniPathway"/>
</dbReference>
<keyword evidence="1" id="KW-0479">Metal-binding</keyword>
<dbReference type="GO" id="GO:0008962">
    <property type="term" value="F:phosphatidylglycerophosphatase activity"/>
    <property type="evidence" value="ECO:0007669"/>
    <property type="project" value="UniProtKB-EC"/>
</dbReference>
<keyword evidence="1" id="KW-1208">Phospholipid metabolism</keyword>
<gene>
    <name evidence="4" type="primary">pgpA</name>
    <name evidence="4" type="ORF">NCTC10283_01373</name>
</gene>
<evidence type="ECO:0000313" key="5">
    <source>
        <dbReference type="Proteomes" id="UP000254209"/>
    </source>
</evidence>
<dbReference type="GO" id="GO:0046872">
    <property type="term" value="F:metal ion binding"/>
    <property type="evidence" value="ECO:0007669"/>
    <property type="project" value="UniProtKB-KW"/>
</dbReference>